<feature type="domain" description="C2H2-type" evidence="6">
    <location>
        <begin position="392"/>
        <end position="420"/>
    </location>
</feature>
<feature type="domain" description="C2H2-type" evidence="6">
    <location>
        <begin position="450"/>
        <end position="478"/>
    </location>
</feature>
<feature type="region of interest" description="Disordered" evidence="5">
    <location>
        <begin position="91"/>
        <end position="171"/>
    </location>
</feature>
<sequence length="486" mass="56069">LYLGITVEETDNWPKVICSKCSETVAICLNFMTTVRNSEITLRNLYGDPMEVAEVAIGIKPDIEMIEVKDMPSDNESVDCNFEQNFSESSCNALAESPKPMPRKRGRPRKKPVESSIEEIQDTDMSKTIPNKTRGQSKKRDFSETQDGPPTPPDAKEAPQDENSKKTRRKLIDLKEEDERIRKFFKLQCDICSESFETFKKFKAHTLHIHNEEAYVICCDRKLKNRTRLVNHLNSHINPNVFKCTKCDSKGFLTANGLNLHILNTHAPPELHKYKCTKCPRTFMTASRLKSHQISHLDDKEKKFKCPKCDKAFALNSIMQQHVRNSHDGYNKHVCEICAKVFKAKYTYQIHMNNHLDGGAGKFCCPTCGKLFKRKRLLQLHVERHNESGEIFKCNMCGKEAPNRFALKRHIQYSHLKVRKYECNLCSSAFKTPLGLKEHMATHSSSQVLYTCLFCPKQFNSNANKYVHQKRKHPVEYEAMKQKKNS</sequence>
<dbReference type="VEuPathDB" id="VectorBase:PPAI005070"/>
<evidence type="ECO:0000259" key="6">
    <source>
        <dbReference type="PROSITE" id="PS50157"/>
    </source>
</evidence>
<keyword evidence="2" id="KW-0677">Repeat</keyword>
<keyword evidence="4" id="KW-0862">Zinc</keyword>
<dbReference type="InterPro" id="IPR036236">
    <property type="entry name" value="Znf_C2H2_sf"/>
</dbReference>
<dbReference type="AlphaFoldDB" id="A0A1B0GNT5"/>
<dbReference type="SUPFAM" id="SSF57667">
    <property type="entry name" value="beta-beta-alpha zinc fingers"/>
    <property type="match status" value="4"/>
</dbReference>
<feature type="compositionally biased region" description="Basic residues" evidence="5">
    <location>
        <begin position="101"/>
        <end position="110"/>
    </location>
</feature>
<proteinExistence type="predicted"/>
<evidence type="ECO:0000313" key="7">
    <source>
        <dbReference type="EnsemblMetazoa" id="PPAI005070-PA"/>
    </source>
</evidence>
<protein>
    <recommendedName>
        <fullName evidence="6">C2H2-type domain-containing protein</fullName>
    </recommendedName>
</protein>
<dbReference type="EnsemblMetazoa" id="PPAI005070-RA">
    <property type="protein sequence ID" value="PPAI005070-PA"/>
    <property type="gene ID" value="PPAI005070"/>
</dbReference>
<dbReference type="PROSITE" id="PS00028">
    <property type="entry name" value="ZINC_FINGER_C2H2_1"/>
    <property type="match status" value="6"/>
</dbReference>
<feature type="domain" description="C2H2-type" evidence="6">
    <location>
        <begin position="274"/>
        <end position="301"/>
    </location>
</feature>
<feature type="domain" description="C2H2-type" evidence="6">
    <location>
        <begin position="363"/>
        <end position="390"/>
    </location>
</feature>
<feature type="domain" description="C2H2-type" evidence="6">
    <location>
        <begin position="187"/>
        <end position="215"/>
    </location>
</feature>
<keyword evidence="8" id="KW-1185">Reference proteome</keyword>
<dbReference type="EMBL" id="AJVK01029792">
    <property type="status" value="NOT_ANNOTATED_CDS"/>
    <property type="molecule type" value="Genomic_DNA"/>
</dbReference>
<dbReference type="Pfam" id="PF00096">
    <property type="entry name" value="zf-C2H2"/>
    <property type="match status" value="4"/>
</dbReference>
<feature type="compositionally biased region" description="Basic and acidic residues" evidence="5">
    <location>
        <begin position="154"/>
        <end position="171"/>
    </location>
</feature>
<dbReference type="PANTHER" id="PTHR24379">
    <property type="entry name" value="KRAB AND ZINC FINGER DOMAIN-CONTAINING"/>
    <property type="match status" value="1"/>
</dbReference>
<evidence type="ECO:0000313" key="8">
    <source>
        <dbReference type="Proteomes" id="UP000092462"/>
    </source>
</evidence>
<dbReference type="SMART" id="SM00355">
    <property type="entry name" value="ZnF_C2H2"/>
    <property type="match status" value="10"/>
</dbReference>
<evidence type="ECO:0000256" key="3">
    <source>
        <dbReference type="ARBA" id="ARBA00022771"/>
    </source>
</evidence>
<dbReference type="VEuPathDB" id="VectorBase:PPAPM1_006448"/>
<name>A0A1B0GNT5_PHLPP</name>
<dbReference type="Proteomes" id="UP000092462">
    <property type="component" value="Unassembled WGS sequence"/>
</dbReference>
<feature type="domain" description="C2H2-type" evidence="6">
    <location>
        <begin position="304"/>
        <end position="332"/>
    </location>
</feature>
<evidence type="ECO:0000256" key="2">
    <source>
        <dbReference type="ARBA" id="ARBA00022737"/>
    </source>
</evidence>
<feature type="domain" description="C2H2-type" evidence="6">
    <location>
        <begin position="421"/>
        <end position="448"/>
    </location>
</feature>
<accession>A0A1B0GNT5</accession>
<dbReference type="PANTHER" id="PTHR24379:SF121">
    <property type="entry name" value="C2H2-TYPE DOMAIN-CONTAINING PROTEIN"/>
    <property type="match status" value="1"/>
</dbReference>
<dbReference type="SUPFAM" id="SSF57716">
    <property type="entry name" value="Glucocorticoid receptor-like (DNA-binding domain)"/>
    <property type="match status" value="1"/>
</dbReference>
<evidence type="ECO:0000256" key="1">
    <source>
        <dbReference type="ARBA" id="ARBA00022723"/>
    </source>
</evidence>
<evidence type="ECO:0000256" key="4">
    <source>
        <dbReference type="ARBA" id="ARBA00022833"/>
    </source>
</evidence>
<dbReference type="Gene3D" id="3.30.160.60">
    <property type="entry name" value="Classic Zinc Finger"/>
    <property type="match status" value="4"/>
</dbReference>
<organism evidence="7 8">
    <name type="scientific">Phlebotomus papatasi</name>
    <name type="common">Sandfly</name>
    <dbReference type="NCBI Taxonomy" id="29031"/>
    <lineage>
        <taxon>Eukaryota</taxon>
        <taxon>Metazoa</taxon>
        <taxon>Ecdysozoa</taxon>
        <taxon>Arthropoda</taxon>
        <taxon>Hexapoda</taxon>
        <taxon>Insecta</taxon>
        <taxon>Pterygota</taxon>
        <taxon>Neoptera</taxon>
        <taxon>Endopterygota</taxon>
        <taxon>Diptera</taxon>
        <taxon>Nematocera</taxon>
        <taxon>Psychodoidea</taxon>
        <taxon>Psychodidae</taxon>
        <taxon>Phlebotomus</taxon>
        <taxon>Phlebotomus</taxon>
    </lineage>
</organism>
<dbReference type="GO" id="GO:0008270">
    <property type="term" value="F:zinc ion binding"/>
    <property type="evidence" value="ECO:0007669"/>
    <property type="project" value="UniProtKB-KW"/>
</dbReference>
<dbReference type="InterPro" id="IPR013087">
    <property type="entry name" value="Znf_C2H2_type"/>
</dbReference>
<keyword evidence="1" id="KW-0479">Metal-binding</keyword>
<reference evidence="7" key="1">
    <citation type="submission" date="2022-08" db="UniProtKB">
        <authorList>
            <consortium name="EnsemblMetazoa"/>
        </authorList>
    </citation>
    <scope>IDENTIFICATION</scope>
    <source>
        <strain evidence="7">Israel</strain>
    </source>
</reference>
<keyword evidence="3" id="KW-0863">Zinc-finger</keyword>
<dbReference type="PROSITE" id="PS50157">
    <property type="entry name" value="ZINC_FINGER_C2H2_2"/>
    <property type="match status" value="7"/>
</dbReference>
<evidence type="ECO:0000256" key="5">
    <source>
        <dbReference type="SAM" id="MobiDB-lite"/>
    </source>
</evidence>